<dbReference type="GO" id="GO:0046990">
    <property type="term" value="F:N-hydroxyarylamine O-acetyltransferase activity"/>
    <property type="evidence" value="ECO:0007669"/>
    <property type="project" value="UniProtKB-EC"/>
</dbReference>
<dbReference type="InterPro" id="IPR038765">
    <property type="entry name" value="Papain-like_cys_pep_sf"/>
</dbReference>
<name>A0A7W7AZC3_9SPHN</name>
<organism evidence="3 4">
    <name type="scientific">Sphingosinicella soli</name>
    <dbReference type="NCBI Taxonomy" id="333708"/>
    <lineage>
        <taxon>Bacteria</taxon>
        <taxon>Pseudomonadati</taxon>
        <taxon>Pseudomonadota</taxon>
        <taxon>Alphaproteobacteria</taxon>
        <taxon>Sphingomonadales</taxon>
        <taxon>Sphingosinicellaceae</taxon>
        <taxon>Sphingosinicella</taxon>
    </lineage>
</organism>
<dbReference type="SUPFAM" id="SSF54001">
    <property type="entry name" value="Cysteine proteinases"/>
    <property type="match status" value="1"/>
</dbReference>
<dbReference type="PRINTS" id="PR01543">
    <property type="entry name" value="ANATRNSFRASE"/>
</dbReference>
<dbReference type="Proteomes" id="UP000566324">
    <property type="component" value="Unassembled WGS sequence"/>
</dbReference>
<proteinExistence type="inferred from homology"/>
<evidence type="ECO:0000256" key="1">
    <source>
        <dbReference type="ARBA" id="ARBA00006547"/>
    </source>
</evidence>
<dbReference type="PANTHER" id="PTHR11786:SF0">
    <property type="entry name" value="ARYLAMINE N-ACETYLTRANSFERASE 4-RELATED"/>
    <property type="match status" value="1"/>
</dbReference>
<evidence type="ECO:0000313" key="3">
    <source>
        <dbReference type="EMBL" id="MBB4631149.1"/>
    </source>
</evidence>
<comment type="similarity">
    <text evidence="1 2">Belongs to the arylamine N-acetyltransferase family.</text>
</comment>
<comment type="caution">
    <text evidence="3">The sequence shown here is derived from an EMBL/GenBank/DDBJ whole genome shotgun (WGS) entry which is preliminary data.</text>
</comment>
<dbReference type="EC" id="2.3.1.118" evidence="3"/>
<accession>A0A7W7AZC3</accession>
<dbReference type="Pfam" id="PF00797">
    <property type="entry name" value="Acetyltransf_2"/>
    <property type="match status" value="1"/>
</dbReference>
<evidence type="ECO:0000313" key="4">
    <source>
        <dbReference type="Proteomes" id="UP000566324"/>
    </source>
</evidence>
<dbReference type="InterPro" id="IPR001447">
    <property type="entry name" value="Arylamine_N-AcTrfase"/>
</dbReference>
<sequence length="273" mass="29800">MLTELTPAHMDRYCARIGVPRAGAPDLDRLAAFQRGHVRAFTWEVLDAFMGWPNAIDPAAAFDKMIGGARGGWCYEMNGLLGAALSAAGFQVTRLCGGVRRADLGDGVVGNHLTLRVDLEQPWLVDGGLGDAPARPIPLAVGDHRHEFHDFGIEAADADWLRFRNHRFGAAPNFDFKADYTDEPRLAAQQAWLMADDGSPFRNNLVVMRHFDGRIESIVNRTRRTVTADGMTTEAMKNADDLAAALGGVFGLEIPDVAAVWAKVETLPKGEFE</sequence>
<protein>
    <submittedName>
        <fullName evidence="3">N-hydroxyarylamine O-acetyltransferase</fullName>
        <ecNumber evidence="3">2.3.1.118</ecNumber>
    </submittedName>
</protein>
<keyword evidence="3" id="KW-0012">Acyltransferase</keyword>
<dbReference type="AlphaFoldDB" id="A0A7W7AZC3"/>
<evidence type="ECO:0000256" key="2">
    <source>
        <dbReference type="RuleBase" id="RU003452"/>
    </source>
</evidence>
<reference evidence="3 4" key="1">
    <citation type="submission" date="2020-08" db="EMBL/GenBank/DDBJ databases">
        <title>Genomic Encyclopedia of Type Strains, Phase IV (KMG-IV): sequencing the most valuable type-strain genomes for metagenomic binning, comparative biology and taxonomic classification.</title>
        <authorList>
            <person name="Goeker M."/>
        </authorList>
    </citation>
    <scope>NUCLEOTIDE SEQUENCE [LARGE SCALE GENOMIC DNA]</scope>
    <source>
        <strain evidence="3 4">DSM 17328</strain>
    </source>
</reference>
<keyword evidence="4" id="KW-1185">Reference proteome</keyword>
<dbReference type="Gene3D" id="2.40.128.150">
    <property type="entry name" value="Cysteine proteinases"/>
    <property type="match status" value="1"/>
</dbReference>
<keyword evidence="3" id="KW-0808">Transferase</keyword>
<gene>
    <name evidence="3" type="ORF">GGQ98_000756</name>
</gene>
<dbReference type="PANTHER" id="PTHR11786">
    <property type="entry name" value="N-HYDROXYARYLAMINE O-ACETYLTRANSFERASE"/>
    <property type="match status" value="1"/>
</dbReference>
<dbReference type="RefSeq" id="WP_207791239.1">
    <property type="nucleotide sequence ID" value="NZ_JACHNZ010000006.1"/>
</dbReference>
<dbReference type="Gene3D" id="3.30.2140.10">
    <property type="entry name" value="Arylamine N-acetyltransferase"/>
    <property type="match status" value="1"/>
</dbReference>
<dbReference type="EMBL" id="JACHNZ010000006">
    <property type="protein sequence ID" value="MBB4631149.1"/>
    <property type="molecule type" value="Genomic_DNA"/>
</dbReference>